<organism evidence="2 3">
    <name type="scientific">Elasticomyces elasticus</name>
    <dbReference type="NCBI Taxonomy" id="574655"/>
    <lineage>
        <taxon>Eukaryota</taxon>
        <taxon>Fungi</taxon>
        <taxon>Dikarya</taxon>
        <taxon>Ascomycota</taxon>
        <taxon>Pezizomycotina</taxon>
        <taxon>Dothideomycetes</taxon>
        <taxon>Dothideomycetidae</taxon>
        <taxon>Mycosphaerellales</taxon>
        <taxon>Teratosphaeriaceae</taxon>
        <taxon>Elasticomyces</taxon>
    </lineage>
</organism>
<evidence type="ECO:0000313" key="2">
    <source>
        <dbReference type="EMBL" id="KAK5706437.1"/>
    </source>
</evidence>
<reference evidence="2" key="1">
    <citation type="submission" date="2023-08" db="EMBL/GenBank/DDBJ databases">
        <title>Black Yeasts Isolated from many extreme environments.</title>
        <authorList>
            <person name="Coleine C."/>
            <person name="Stajich J.E."/>
            <person name="Selbmann L."/>
        </authorList>
    </citation>
    <scope>NUCLEOTIDE SEQUENCE</scope>
    <source>
        <strain evidence="2">CCFEE 5810</strain>
    </source>
</reference>
<comment type="caution">
    <text evidence="2">The sequence shown here is derived from an EMBL/GenBank/DDBJ whole genome shotgun (WGS) entry which is preliminary data.</text>
</comment>
<evidence type="ECO:0000313" key="3">
    <source>
        <dbReference type="Proteomes" id="UP001310594"/>
    </source>
</evidence>
<dbReference type="Proteomes" id="UP001310594">
    <property type="component" value="Unassembled WGS sequence"/>
</dbReference>
<proteinExistence type="predicted"/>
<dbReference type="EMBL" id="JAVRQU010000002">
    <property type="protein sequence ID" value="KAK5706437.1"/>
    <property type="molecule type" value="Genomic_DNA"/>
</dbReference>
<gene>
    <name evidence="2" type="ORF">LTR97_001425</name>
</gene>
<protein>
    <submittedName>
        <fullName evidence="2">Uncharacterized protein</fullName>
    </submittedName>
</protein>
<dbReference type="AlphaFoldDB" id="A0AAN7WHE8"/>
<feature type="compositionally biased region" description="Polar residues" evidence="1">
    <location>
        <begin position="52"/>
        <end position="71"/>
    </location>
</feature>
<evidence type="ECO:0000256" key="1">
    <source>
        <dbReference type="SAM" id="MobiDB-lite"/>
    </source>
</evidence>
<feature type="region of interest" description="Disordered" evidence="1">
    <location>
        <begin position="52"/>
        <end position="86"/>
    </location>
</feature>
<name>A0AAN7WHE8_9PEZI</name>
<accession>A0AAN7WHE8</accession>
<sequence>MATNFHFPCLFCGKLHMHMNGTEPSCPAKIHHRNPDQPSHSVVEQIQQPTLTTAPEDTHEPSSTAQPTTSAPGFRPHDTASSPNSQTTKEALLQHVFRHGPITHPHLRHLTFTAANFDPKTLYDRRNPSHLNYVECLSASIICDELLFSANPTWISKGNLLRLAQNNSNSQIMQKANEDRSVKVLNSPQAVERRLKGAYKWSAEQNGVHSDVVKQWLKKTRTENGVGVRETRQKEIDETLGQLDLRVQG</sequence>